<keyword evidence="2" id="KW-1185">Reference proteome</keyword>
<reference evidence="1 2" key="1">
    <citation type="submission" date="2014-04" db="EMBL/GenBank/DDBJ databases">
        <authorList>
            <consortium name="DOE Joint Genome Institute"/>
            <person name="Kuo A."/>
            <person name="Kohler A."/>
            <person name="Costa M.D."/>
            <person name="Nagy L.G."/>
            <person name="Floudas D."/>
            <person name="Copeland A."/>
            <person name="Barry K.W."/>
            <person name="Cichocki N."/>
            <person name="Veneault-Fourrey C."/>
            <person name="LaButti K."/>
            <person name="Lindquist E.A."/>
            <person name="Lipzen A."/>
            <person name="Lundell T."/>
            <person name="Morin E."/>
            <person name="Murat C."/>
            <person name="Sun H."/>
            <person name="Tunlid A."/>
            <person name="Henrissat B."/>
            <person name="Grigoriev I.V."/>
            <person name="Hibbett D.S."/>
            <person name="Martin F."/>
            <person name="Nordberg H.P."/>
            <person name="Cantor M.N."/>
            <person name="Hua S.X."/>
        </authorList>
    </citation>
    <scope>NUCLEOTIDE SEQUENCE [LARGE SCALE GENOMIC DNA]</scope>
    <source>
        <strain evidence="1 2">Marx 270</strain>
    </source>
</reference>
<evidence type="ECO:0000313" key="1">
    <source>
        <dbReference type="EMBL" id="KIO12345.1"/>
    </source>
</evidence>
<protein>
    <submittedName>
        <fullName evidence="1">Uncharacterized protein</fullName>
    </submittedName>
</protein>
<dbReference type="InParanoid" id="A0A0C3PEU2"/>
<dbReference type="EMBL" id="KN831947">
    <property type="protein sequence ID" value="KIO12345.1"/>
    <property type="molecule type" value="Genomic_DNA"/>
</dbReference>
<gene>
    <name evidence="1" type="ORF">M404DRAFT_673684</name>
</gene>
<dbReference type="Proteomes" id="UP000054217">
    <property type="component" value="Unassembled WGS sequence"/>
</dbReference>
<evidence type="ECO:0000313" key="2">
    <source>
        <dbReference type="Proteomes" id="UP000054217"/>
    </source>
</evidence>
<proteinExistence type="predicted"/>
<organism evidence="1 2">
    <name type="scientific">Pisolithus tinctorius Marx 270</name>
    <dbReference type="NCBI Taxonomy" id="870435"/>
    <lineage>
        <taxon>Eukaryota</taxon>
        <taxon>Fungi</taxon>
        <taxon>Dikarya</taxon>
        <taxon>Basidiomycota</taxon>
        <taxon>Agaricomycotina</taxon>
        <taxon>Agaricomycetes</taxon>
        <taxon>Agaricomycetidae</taxon>
        <taxon>Boletales</taxon>
        <taxon>Sclerodermatineae</taxon>
        <taxon>Pisolithaceae</taxon>
        <taxon>Pisolithus</taxon>
    </lineage>
</organism>
<reference evidence="2" key="2">
    <citation type="submission" date="2015-01" db="EMBL/GenBank/DDBJ databases">
        <title>Evolutionary Origins and Diversification of the Mycorrhizal Mutualists.</title>
        <authorList>
            <consortium name="DOE Joint Genome Institute"/>
            <consortium name="Mycorrhizal Genomics Consortium"/>
            <person name="Kohler A."/>
            <person name="Kuo A."/>
            <person name="Nagy L.G."/>
            <person name="Floudas D."/>
            <person name="Copeland A."/>
            <person name="Barry K.W."/>
            <person name="Cichocki N."/>
            <person name="Veneault-Fourrey C."/>
            <person name="LaButti K."/>
            <person name="Lindquist E.A."/>
            <person name="Lipzen A."/>
            <person name="Lundell T."/>
            <person name="Morin E."/>
            <person name="Murat C."/>
            <person name="Riley R."/>
            <person name="Ohm R."/>
            <person name="Sun H."/>
            <person name="Tunlid A."/>
            <person name="Henrissat B."/>
            <person name="Grigoriev I.V."/>
            <person name="Hibbett D.S."/>
            <person name="Martin F."/>
        </authorList>
    </citation>
    <scope>NUCLEOTIDE SEQUENCE [LARGE SCALE GENOMIC DNA]</scope>
    <source>
        <strain evidence="2">Marx 270</strain>
    </source>
</reference>
<dbReference type="HOGENOM" id="CLU_2122068_0_0_1"/>
<sequence>MYLTPGGSSGLRVPRIHVTSGIESRKARWRFINGNRSQTSGALYRIIGIRRLQKSKYSNNKTGKALLHKETSHTAFRILHMLSTDQHRPAHSDALLIGYQLPYHVAFRADQLEI</sequence>
<name>A0A0C3PEU2_PISTI</name>
<accession>A0A0C3PEU2</accession>
<dbReference type="AlphaFoldDB" id="A0A0C3PEU2"/>